<dbReference type="GO" id="GO:0005737">
    <property type="term" value="C:cytoplasm"/>
    <property type="evidence" value="ECO:0007669"/>
    <property type="project" value="UniProtKB-SubCell"/>
</dbReference>
<keyword evidence="4" id="KW-0647">Proteasome</keyword>
<dbReference type="Gene3D" id="2.30.29.70">
    <property type="entry name" value="Proteasomal ubiquitin receptor Rpn13/ADRM1"/>
    <property type="match status" value="1"/>
</dbReference>
<comment type="subcellular location">
    <subcellularLocation>
        <location evidence="2">Cytoplasm</location>
    </subcellularLocation>
    <subcellularLocation>
        <location evidence="1">Nucleus</location>
    </subcellularLocation>
</comment>
<dbReference type="InterPro" id="IPR006773">
    <property type="entry name" value="Rpn13/ADRM1"/>
</dbReference>
<dbReference type="GeneID" id="62197171"/>
<dbReference type="GO" id="GO:0008541">
    <property type="term" value="C:proteasome regulatory particle, lid subcomplex"/>
    <property type="evidence" value="ECO:0007669"/>
    <property type="project" value="TreeGrafter"/>
</dbReference>
<evidence type="ECO:0000256" key="5">
    <source>
        <dbReference type="ARBA" id="ARBA00023242"/>
    </source>
</evidence>
<evidence type="ECO:0000259" key="6">
    <source>
        <dbReference type="PROSITE" id="PS51917"/>
    </source>
</evidence>
<dbReference type="InterPro" id="IPR044868">
    <property type="entry name" value="Rpn13/ADRM1_Pru"/>
</dbReference>
<evidence type="ECO:0000256" key="2">
    <source>
        <dbReference type="ARBA" id="ARBA00004496"/>
    </source>
</evidence>
<reference evidence="7" key="1">
    <citation type="submission" date="2020-10" db="EMBL/GenBank/DDBJ databases">
        <authorList>
            <person name="Roach M.J.R."/>
        </authorList>
    </citation>
    <scope>NUCLEOTIDE SEQUENCE</scope>
    <source>
        <strain evidence="7">CBS 1945</strain>
    </source>
</reference>
<accession>A0A875S944</accession>
<dbReference type="PANTHER" id="PTHR12225">
    <property type="entry name" value="ADHESION REGULATING MOLECULE 1 110 KDA CELL MEMBRANE GLYCOPROTEIN"/>
    <property type="match status" value="1"/>
</dbReference>
<evidence type="ECO:0000313" key="7">
    <source>
        <dbReference type="EMBL" id="QPG76382.1"/>
    </source>
</evidence>
<evidence type="ECO:0000256" key="1">
    <source>
        <dbReference type="ARBA" id="ARBA00004123"/>
    </source>
</evidence>
<organism evidence="7 8">
    <name type="scientific">Eeniella nana</name>
    <name type="common">Yeast</name>
    <name type="synonym">Brettanomyces nanus</name>
    <dbReference type="NCBI Taxonomy" id="13502"/>
    <lineage>
        <taxon>Eukaryota</taxon>
        <taxon>Fungi</taxon>
        <taxon>Dikarya</taxon>
        <taxon>Ascomycota</taxon>
        <taxon>Saccharomycotina</taxon>
        <taxon>Pichiomycetes</taxon>
        <taxon>Pichiales</taxon>
        <taxon>Pichiaceae</taxon>
        <taxon>Brettanomyces</taxon>
    </lineage>
</organism>
<dbReference type="GO" id="GO:0070628">
    <property type="term" value="F:proteasome binding"/>
    <property type="evidence" value="ECO:0007669"/>
    <property type="project" value="TreeGrafter"/>
</dbReference>
<proteinExistence type="predicted"/>
<dbReference type="AlphaFoldDB" id="A0A875S944"/>
<sequence>MTLSLPIKFKAGRVECKENTGIYTPNPIKGEIGLKASEEGEGFYSFTWSPRDKTVTGVENDELLVIAGDVTWRRVKSCTTGRVYMLLFLSSGAKYMYWMQDPNDDEDDLSKETEKDEQLFNKINELFQPSGDDDD</sequence>
<dbReference type="PROSITE" id="PS51917">
    <property type="entry name" value="PRU"/>
    <property type="match status" value="1"/>
</dbReference>
<dbReference type="GO" id="GO:0061133">
    <property type="term" value="F:endopeptidase activator activity"/>
    <property type="evidence" value="ECO:0007669"/>
    <property type="project" value="TreeGrafter"/>
</dbReference>
<keyword evidence="5" id="KW-0539">Nucleus</keyword>
<keyword evidence="8" id="KW-1185">Reference proteome</keyword>
<dbReference type="InterPro" id="IPR038633">
    <property type="entry name" value="Rpn13/ADRM1_Pru_sf"/>
</dbReference>
<protein>
    <recommendedName>
        <fullName evidence="6">Pru domain-containing protein</fullName>
    </recommendedName>
</protein>
<evidence type="ECO:0000256" key="3">
    <source>
        <dbReference type="ARBA" id="ARBA00022490"/>
    </source>
</evidence>
<evidence type="ECO:0000256" key="4">
    <source>
        <dbReference type="ARBA" id="ARBA00022942"/>
    </source>
</evidence>
<dbReference type="RefSeq" id="XP_038779947.1">
    <property type="nucleotide sequence ID" value="XM_038924019.1"/>
</dbReference>
<dbReference type="GO" id="GO:0005634">
    <property type="term" value="C:nucleus"/>
    <property type="evidence" value="ECO:0007669"/>
    <property type="project" value="UniProtKB-SubCell"/>
</dbReference>
<dbReference type="Pfam" id="PF04683">
    <property type="entry name" value="Rpn13_ADRM1_Pru"/>
    <property type="match status" value="1"/>
</dbReference>
<evidence type="ECO:0000313" key="8">
    <source>
        <dbReference type="Proteomes" id="UP000662931"/>
    </source>
</evidence>
<dbReference type="Proteomes" id="UP000662931">
    <property type="component" value="Chromosome 4"/>
</dbReference>
<dbReference type="EMBL" id="CP064815">
    <property type="protein sequence ID" value="QPG76382.1"/>
    <property type="molecule type" value="Genomic_DNA"/>
</dbReference>
<name>A0A875S944_EENNA</name>
<dbReference type="OrthoDB" id="340431at2759"/>
<dbReference type="KEGG" id="bnn:FOA43_003771"/>
<gene>
    <name evidence="7" type="ORF">FOA43_003771</name>
</gene>
<feature type="domain" description="Pru" evidence="6">
    <location>
        <begin position="1"/>
        <end position="130"/>
    </location>
</feature>
<keyword evidence="3" id="KW-0963">Cytoplasm</keyword>
<dbReference type="PANTHER" id="PTHR12225:SF0">
    <property type="entry name" value="PROTEASOMAL UBIQUITIN RECEPTOR ADRM1"/>
    <property type="match status" value="1"/>
</dbReference>